<dbReference type="AlphaFoldDB" id="A0A5D4H391"/>
<dbReference type="Proteomes" id="UP000322362">
    <property type="component" value="Unassembled WGS sequence"/>
</dbReference>
<dbReference type="SMART" id="SM00867">
    <property type="entry name" value="YceI"/>
    <property type="match status" value="1"/>
</dbReference>
<dbReference type="SUPFAM" id="SSF101874">
    <property type="entry name" value="YceI-like"/>
    <property type="match status" value="1"/>
</dbReference>
<evidence type="ECO:0000259" key="1">
    <source>
        <dbReference type="SMART" id="SM00867"/>
    </source>
</evidence>
<dbReference type="PROSITE" id="PS51257">
    <property type="entry name" value="PROKAR_LIPOPROTEIN"/>
    <property type="match status" value="1"/>
</dbReference>
<dbReference type="PANTHER" id="PTHR34406:SF1">
    <property type="entry name" value="PROTEIN YCEI"/>
    <property type="match status" value="1"/>
</dbReference>
<protein>
    <submittedName>
        <fullName evidence="2">YceI family protein</fullName>
    </submittedName>
</protein>
<evidence type="ECO:0000313" key="2">
    <source>
        <dbReference type="EMBL" id="TYR33290.1"/>
    </source>
</evidence>
<proteinExistence type="predicted"/>
<organism evidence="2 3">
    <name type="scientific">Sphingobacterium phlebotomi</name>
    <dbReference type="NCBI Taxonomy" id="2605433"/>
    <lineage>
        <taxon>Bacteria</taxon>
        <taxon>Pseudomonadati</taxon>
        <taxon>Bacteroidota</taxon>
        <taxon>Sphingobacteriia</taxon>
        <taxon>Sphingobacteriales</taxon>
        <taxon>Sphingobacteriaceae</taxon>
        <taxon>Sphingobacterium</taxon>
    </lineage>
</organism>
<evidence type="ECO:0000313" key="3">
    <source>
        <dbReference type="Proteomes" id="UP000322362"/>
    </source>
</evidence>
<keyword evidence="3" id="KW-1185">Reference proteome</keyword>
<dbReference type="PANTHER" id="PTHR34406">
    <property type="entry name" value="PROTEIN YCEI"/>
    <property type="match status" value="1"/>
</dbReference>
<feature type="domain" description="Lipid/polyisoprenoid-binding YceI-like" evidence="1">
    <location>
        <begin position="41"/>
        <end position="223"/>
    </location>
</feature>
<sequence>MRKIFLSMVVGTAILFASCGGNSSKTQVSEKQEVAEKEGDVYVADVEASEVNWRATHKGGLAPRWGTLSISSGELSVTDGNVNAGDFTIDMKSLQVDAASVTEADKKASDLQNHLKNEDFFNVEKHGTATFHITQVADLDLSTVKDGVVGANKLVSGNLTLLDSTLNISFPAKIDVQDEKVAVEAKFTVNRVDWGIKFGTSELDPAEWGISRDIEVGVNFEATKQ</sequence>
<reference evidence="2 3" key="1">
    <citation type="submission" date="2019-08" db="EMBL/GenBank/DDBJ databases">
        <title>Phlebobacter frassis gen. nov. sp. nov., a new member of family Sphingobacteriaceae isolated from sand fly rearing media.</title>
        <authorList>
            <person name="Kakumanu M.L."/>
            <person name="Marayati B.F."/>
            <person name="Wada-Katsumata A."/>
            <person name="Wasserberg G."/>
            <person name="Schal C."/>
            <person name="Apperson C.S."/>
            <person name="Ponnusamy L."/>
        </authorList>
    </citation>
    <scope>NUCLEOTIDE SEQUENCE [LARGE SCALE GENOMIC DNA]</scope>
    <source>
        <strain evidence="2 3">SSI9</strain>
    </source>
</reference>
<dbReference type="EMBL" id="VTAV01000016">
    <property type="protein sequence ID" value="TYR33290.1"/>
    <property type="molecule type" value="Genomic_DNA"/>
</dbReference>
<dbReference type="RefSeq" id="WP_148920568.1">
    <property type="nucleotide sequence ID" value="NZ_VTAV01000016.1"/>
</dbReference>
<name>A0A5D4H391_9SPHI</name>
<dbReference type="InterPro" id="IPR036761">
    <property type="entry name" value="TTHA0802/YceI-like_sf"/>
</dbReference>
<dbReference type="Pfam" id="PF04264">
    <property type="entry name" value="YceI"/>
    <property type="match status" value="1"/>
</dbReference>
<accession>A0A5D4H391</accession>
<dbReference type="InterPro" id="IPR007372">
    <property type="entry name" value="Lipid/polyisoprenoid-bd_YceI"/>
</dbReference>
<dbReference type="Gene3D" id="2.40.128.110">
    <property type="entry name" value="Lipid/polyisoprenoid-binding, YceI-like"/>
    <property type="match status" value="1"/>
</dbReference>
<comment type="caution">
    <text evidence="2">The sequence shown here is derived from an EMBL/GenBank/DDBJ whole genome shotgun (WGS) entry which is preliminary data.</text>
</comment>
<gene>
    <name evidence="2" type="ORF">FXV77_17665</name>
</gene>